<feature type="repeat" description="TPR" evidence="3">
    <location>
        <begin position="56"/>
        <end position="89"/>
    </location>
</feature>
<dbReference type="SMART" id="SM00028">
    <property type="entry name" value="TPR"/>
    <property type="match status" value="4"/>
</dbReference>
<protein>
    <submittedName>
        <fullName evidence="4">Tetratricopeptide repeat protein</fullName>
    </submittedName>
</protein>
<dbReference type="Proteomes" id="UP001149090">
    <property type="component" value="Unassembled WGS sequence"/>
</dbReference>
<dbReference type="PANTHER" id="PTHR44858">
    <property type="entry name" value="TETRATRICOPEPTIDE REPEAT PROTEIN 6"/>
    <property type="match status" value="1"/>
</dbReference>
<accession>A0A9Q0RBB0</accession>
<dbReference type="OrthoDB" id="533763at2759"/>
<dbReference type="InterPro" id="IPR050498">
    <property type="entry name" value="Ycf3"/>
</dbReference>
<sequence>MERYKETESDLLIACKIQPNNQNYQKDLAGCYFDENKFLEAIQIYTSIIEKTKTMHSIWLKRGQAYAKIGRYYEAMHDLDKAIKLKKEPSFATYQRAKVFLLMGNIQKAIMDFSITIQNKSDLSFGYQYRGFCYLLKKQYKSAIEDEKKAIEFAEDPSEPHFFLGMVHLYQYQMHFWKTQQSNTEIAEQAKIAFLKISKSEKSNEKYRTGSQAMLEFLNNNFEKAHDILMSLIGKFDVSEIIISLRSQSSRPQSIFLECGEESSFLWRKLVSQTEQNPELISDQNFFETIRDFIGLKKYINFKTLADEQLYSFICEKVILSEIEKYSENIEEKPKKLSNAVKLLIEIEPKSKGFTAATICKSLDVIYRNILERDVVDQSIYEVLNYFIYTQRQDTNIPQNGIFMKLIQILGKTENLNLKTILLSTLNIFEPSFVGIYEQESIISKFLEIGPSENSELNVLLCNLIFKWKDNCMPETQEKISNYLISFLENEKAKESPSIQAIGFYIISLANLSPQRLSFEFLEKFQTENTKFSTSDFFGIILLYSAQKIFFSMDIFSVDSIEKLFAFCLKIWSRSENLNNNCIRTMETCYAKFSQMQTDQVIKFFEQTLEKMLSFAENPKHAPDFLFGFASFFVRFYPRLDSQFSSQIVDQYLSKSQLLLENKNVTEHDKLIIIISILGMISKMNQKNQIQSKEILENLSVSNEIKNLIQKKLTKRTGKKAFYLLFFQQKSIQERIEFIRSISYLSFCETENIEIRSYSKLVLKFWKLSSSKKEKFECIELLLHLYFAQECCQEVQELIVSILMKILHQEKTQKGKIFLFNRLRSTFINNDIWEKINQRYKIQETHDFSLENLEDSYWKFFTTSSIKIKNLIQTKI</sequence>
<dbReference type="SUPFAM" id="SSF48452">
    <property type="entry name" value="TPR-like"/>
    <property type="match status" value="1"/>
</dbReference>
<evidence type="ECO:0000313" key="5">
    <source>
        <dbReference type="Proteomes" id="UP001149090"/>
    </source>
</evidence>
<keyword evidence="2 3" id="KW-0802">TPR repeat</keyword>
<keyword evidence="5" id="KW-1185">Reference proteome</keyword>
<dbReference type="Pfam" id="PF13181">
    <property type="entry name" value="TPR_8"/>
    <property type="match status" value="1"/>
</dbReference>
<evidence type="ECO:0000313" key="4">
    <source>
        <dbReference type="EMBL" id="KAJ5073929.1"/>
    </source>
</evidence>
<dbReference type="Gene3D" id="1.25.40.10">
    <property type="entry name" value="Tetratricopeptide repeat domain"/>
    <property type="match status" value="2"/>
</dbReference>
<dbReference type="AlphaFoldDB" id="A0A9Q0RBB0"/>
<reference evidence="4" key="1">
    <citation type="submission" date="2022-10" db="EMBL/GenBank/DDBJ databases">
        <title>Novel sulphate-reducing endosymbionts in the free-living metamonad Anaeramoeba.</title>
        <authorList>
            <person name="Jerlstrom-Hultqvist J."/>
            <person name="Cepicka I."/>
            <person name="Gallot-Lavallee L."/>
            <person name="Salas-Leiva D."/>
            <person name="Curtis B.A."/>
            <person name="Zahonova K."/>
            <person name="Pipaliya S."/>
            <person name="Dacks J."/>
            <person name="Roger A.J."/>
        </authorList>
    </citation>
    <scope>NUCLEOTIDE SEQUENCE</scope>
    <source>
        <strain evidence="4">BMAN</strain>
    </source>
</reference>
<dbReference type="EMBL" id="JAPDFW010000071">
    <property type="protein sequence ID" value="KAJ5073929.1"/>
    <property type="molecule type" value="Genomic_DNA"/>
</dbReference>
<dbReference type="InterPro" id="IPR011990">
    <property type="entry name" value="TPR-like_helical_dom_sf"/>
</dbReference>
<comment type="caution">
    <text evidence="4">The sequence shown here is derived from an EMBL/GenBank/DDBJ whole genome shotgun (WGS) entry which is preliminary data.</text>
</comment>
<gene>
    <name evidence="4" type="ORF">M0811_08202</name>
</gene>
<dbReference type="InterPro" id="IPR019734">
    <property type="entry name" value="TPR_rpt"/>
</dbReference>
<dbReference type="PROSITE" id="PS50005">
    <property type="entry name" value="TPR"/>
    <property type="match status" value="1"/>
</dbReference>
<evidence type="ECO:0000256" key="1">
    <source>
        <dbReference type="ARBA" id="ARBA00022737"/>
    </source>
</evidence>
<evidence type="ECO:0000256" key="2">
    <source>
        <dbReference type="ARBA" id="ARBA00022803"/>
    </source>
</evidence>
<evidence type="ECO:0000256" key="3">
    <source>
        <dbReference type="PROSITE-ProRule" id="PRU00339"/>
    </source>
</evidence>
<organism evidence="4 5">
    <name type="scientific">Anaeramoeba ignava</name>
    <name type="common">Anaerobic marine amoeba</name>
    <dbReference type="NCBI Taxonomy" id="1746090"/>
    <lineage>
        <taxon>Eukaryota</taxon>
        <taxon>Metamonada</taxon>
        <taxon>Anaeramoebidae</taxon>
        <taxon>Anaeramoeba</taxon>
    </lineage>
</organism>
<name>A0A9Q0RBB0_ANAIG</name>
<keyword evidence="1" id="KW-0677">Repeat</keyword>
<proteinExistence type="predicted"/>
<dbReference type="PANTHER" id="PTHR44858:SF1">
    <property type="entry name" value="UDP-N-ACETYLGLUCOSAMINE--PEPTIDE N-ACETYLGLUCOSAMINYLTRANSFERASE SPINDLY-RELATED"/>
    <property type="match status" value="1"/>
</dbReference>